<proteinExistence type="predicted"/>
<evidence type="ECO:0000313" key="1">
    <source>
        <dbReference type="EMBL" id="MPM38940.1"/>
    </source>
</evidence>
<sequence length="134" mass="14232">MFSYVGLDGSGKSTAVDSHCGFAAEQGLGHGNGKTQTLLLGEERGVEILQKAEGTFTALPDQGQVGIDVIVGECLEHVLHSRILLEEVHSPEETAIVAEGQSKFGQGLEEGVPINLPQVVFAKICCHLAHLDRD</sequence>
<dbReference type="EMBL" id="VSSQ01008466">
    <property type="protein sequence ID" value="MPM38940.1"/>
    <property type="molecule type" value="Genomic_DNA"/>
</dbReference>
<protein>
    <submittedName>
        <fullName evidence="1">Uncharacterized protein</fullName>
    </submittedName>
</protein>
<organism evidence="1">
    <name type="scientific">bioreactor metagenome</name>
    <dbReference type="NCBI Taxonomy" id="1076179"/>
    <lineage>
        <taxon>unclassified sequences</taxon>
        <taxon>metagenomes</taxon>
        <taxon>ecological metagenomes</taxon>
    </lineage>
</organism>
<accession>A0A644ZDJ8</accession>
<comment type="caution">
    <text evidence="1">The sequence shown here is derived from an EMBL/GenBank/DDBJ whole genome shotgun (WGS) entry which is preliminary data.</text>
</comment>
<gene>
    <name evidence="1" type="ORF">SDC9_85571</name>
</gene>
<dbReference type="AlphaFoldDB" id="A0A644ZDJ8"/>
<reference evidence="1" key="1">
    <citation type="submission" date="2019-08" db="EMBL/GenBank/DDBJ databases">
        <authorList>
            <person name="Kucharzyk K."/>
            <person name="Murdoch R.W."/>
            <person name="Higgins S."/>
            <person name="Loffler F."/>
        </authorList>
    </citation>
    <scope>NUCLEOTIDE SEQUENCE</scope>
</reference>
<name>A0A644ZDJ8_9ZZZZ</name>